<protein>
    <recommendedName>
        <fullName evidence="3">phosphoenolpyruvate carboxykinase (ATP)</fullName>
        <ecNumber evidence="3">4.1.1.49</ecNumber>
    </recommendedName>
</protein>
<name>A9UUG8_MONBE</name>
<dbReference type="OMA" id="MRYAGEM"/>
<dbReference type="eggNOG" id="ENOG502QQI5">
    <property type="taxonomic scope" value="Eukaryota"/>
</dbReference>
<gene>
    <name evidence="10" type="ORF">MONBRDRAFT_18344</name>
</gene>
<reference evidence="10 11" key="1">
    <citation type="journal article" date="2008" name="Nature">
        <title>The genome of the choanoflagellate Monosiga brevicollis and the origin of metazoans.</title>
        <authorList>
            <consortium name="JGI Sequencing"/>
            <person name="King N."/>
            <person name="Westbrook M.J."/>
            <person name="Young S.L."/>
            <person name="Kuo A."/>
            <person name="Abedin M."/>
            <person name="Chapman J."/>
            <person name="Fairclough S."/>
            <person name="Hellsten U."/>
            <person name="Isogai Y."/>
            <person name="Letunic I."/>
            <person name="Marr M."/>
            <person name="Pincus D."/>
            <person name="Putnam N."/>
            <person name="Rokas A."/>
            <person name="Wright K.J."/>
            <person name="Zuzow R."/>
            <person name="Dirks W."/>
            <person name="Good M."/>
            <person name="Goodstein D."/>
            <person name="Lemons D."/>
            <person name="Li W."/>
            <person name="Lyons J.B."/>
            <person name="Morris A."/>
            <person name="Nichols S."/>
            <person name="Richter D.J."/>
            <person name="Salamov A."/>
            <person name="Bork P."/>
            <person name="Lim W.A."/>
            <person name="Manning G."/>
            <person name="Miller W.T."/>
            <person name="McGinnis W."/>
            <person name="Shapiro H."/>
            <person name="Tjian R."/>
            <person name="Grigoriev I.V."/>
            <person name="Rokhsar D."/>
        </authorList>
    </citation>
    <scope>NUCLEOTIDE SEQUENCE [LARGE SCALE GENOMIC DNA]</scope>
    <source>
        <strain evidence="11">MX1 / ATCC 50154</strain>
    </source>
</reference>
<keyword evidence="4" id="KW-0312">Gluconeogenesis</keyword>
<dbReference type="CDD" id="cd00484">
    <property type="entry name" value="PEPCK_ATP"/>
    <property type="match status" value="1"/>
</dbReference>
<dbReference type="Proteomes" id="UP000001357">
    <property type="component" value="Unassembled WGS sequence"/>
</dbReference>
<dbReference type="InterPro" id="IPR001272">
    <property type="entry name" value="PEP_carboxykinase_ATP"/>
</dbReference>
<evidence type="ECO:0000256" key="2">
    <source>
        <dbReference type="ARBA" id="ARBA00006052"/>
    </source>
</evidence>
<dbReference type="PANTHER" id="PTHR30031">
    <property type="entry name" value="PHOSPHOENOLPYRUVATE CARBOXYKINASE ATP"/>
    <property type="match status" value="1"/>
</dbReference>
<dbReference type="RefSeq" id="XP_001744196.1">
    <property type="nucleotide sequence ID" value="XM_001744144.1"/>
</dbReference>
<dbReference type="GO" id="GO:0005524">
    <property type="term" value="F:ATP binding"/>
    <property type="evidence" value="ECO:0007669"/>
    <property type="project" value="UniProtKB-KW"/>
</dbReference>
<dbReference type="NCBIfam" id="TIGR00224">
    <property type="entry name" value="pckA"/>
    <property type="match status" value="1"/>
</dbReference>
<keyword evidence="8" id="KW-0456">Lyase</keyword>
<dbReference type="NCBIfam" id="NF006820">
    <property type="entry name" value="PRK09344.1-2"/>
    <property type="match status" value="1"/>
</dbReference>
<comment type="catalytic activity">
    <reaction evidence="9">
        <text>oxaloacetate + ATP = phosphoenolpyruvate + ADP + CO2</text>
        <dbReference type="Rhea" id="RHEA:18617"/>
        <dbReference type="ChEBI" id="CHEBI:16452"/>
        <dbReference type="ChEBI" id="CHEBI:16526"/>
        <dbReference type="ChEBI" id="CHEBI:30616"/>
        <dbReference type="ChEBI" id="CHEBI:58702"/>
        <dbReference type="ChEBI" id="CHEBI:456216"/>
        <dbReference type="EC" id="4.1.1.49"/>
    </reaction>
</comment>
<dbReference type="UniPathway" id="UPA00138"/>
<evidence type="ECO:0000313" key="11">
    <source>
        <dbReference type="Proteomes" id="UP000001357"/>
    </source>
</evidence>
<proteinExistence type="inferred from homology"/>
<evidence type="ECO:0000256" key="9">
    <source>
        <dbReference type="ARBA" id="ARBA00047371"/>
    </source>
</evidence>
<comment type="pathway">
    <text evidence="1">Carbohydrate biosynthesis; gluconeogenesis.</text>
</comment>
<dbReference type="NCBIfam" id="NF006821">
    <property type="entry name" value="PRK09344.1-3"/>
    <property type="match status" value="1"/>
</dbReference>
<dbReference type="PIRSF" id="PIRSF006294">
    <property type="entry name" value="PEP_crbxkin"/>
    <property type="match status" value="1"/>
</dbReference>
<dbReference type="InParanoid" id="A9UUG8"/>
<evidence type="ECO:0000256" key="5">
    <source>
        <dbReference type="ARBA" id="ARBA00022741"/>
    </source>
</evidence>
<evidence type="ECO:0000256" key="1">
    <source>
        <dbReference type="ARBA" id="ARBA00004742"/>
    </source>
</evidence>
<dbReference type="Gene3D" id="3.40.449.10">
    <property type="entry name" value="Phosphoenolpyruvate Carboxykinase, domain 1"/>
    <property type="match status" value="1"/>
</dbReference>
<dbReference type="PANTHER" id="PTHR30031:SF0">
    <property type="entry name" value="PHOSPHOENOLPYRUVATE CARBOXYKINASE (ATP)"/>
    <property type="match status" value="1"/>
</dbReference>
<organism evidence="10 11">
    <name type="scientific">Monosiga brevicollis</name>
    <name type="common">Choanoflagellate</name>
    <dbReference type="NCBI Taxonomy" id="81824"/>
    <lineage>
        <taxon>Eukaryota</taxon>
        <taxon>Choanoflagellata</taxon>
        <taxon>Craspedida</taxon>
        <taxon>Salpingoecidae</taxon>
        <taxon>Monosiga</taxon>
    </lineage>
</organism>
<dbReference type="KEGG" id="mbr:MONBRDRAFT_18344"/>
<evidence type="ECO:0000256" key="3">
    <source>
        <dbReference type="ARBA" id="ARBA00012363"/>
    </source>
</evidence>
<dbReference type="GO" id="GO:0005829">
    <property type="term" value="C:cytosol"/>
    <property type="evidence" value="ECO:0000318"/>
    <property type="project" value="GO_Central"/>
</dbReference>
<dbReference type="InterPro" id="IPR013035">
    <property type="entry name" value="PEP_carboxykinase_C"/>
</dbReference>
<dbReference type="Gene3D" id="3.90.228.20">
    <property type="match status" value="1"/>
</dbReference>
<dbReference type="GO" id="GO:0004612">
    <property type="term" value="F:phosphoenolpyruvate carboxykinase (ATP) activity"/>
    <property type="evidence" value="ECO:0000318"/>
    <property type="project" value="GO_Central"/>
</dbReference>
<sequence length="573" mass="63120">MPPAAMPQEDVVLHNVPISVTGAARMEQKLEDKPYGDRPISAVSVNPSSHGLDTLGIGNTLEEHWNLPSAALYEHAIQRGEGRIVHLGPLCVRTGKHTGRAAGDKYFVKEPGSEEHIAWGGGNQEMSEQNFEWLYRKATAYYQNRSVYVMDVKAGHDSKNCLPARVVTETAWHALFVRTMFIRPEDEELGDHVPQFTVLHVPGMKANPAEDGTKSETFIALHMTRRVAIIGGTFYAGEVKKCIFTACNYYFPLRGVLTMHAAANMGKEGDVAVFFGLSGTGKTTLSADPERDIIGDDEHCWSDDTVSNIEGGCYAKVIRLSKEAEPDIWRTTRQFGTIIENVVMNPVTRRLDLSDGSITENTRAAYPLHFIKNRREDGLGGIPTNVVMLTCDAFGVLPPISKLTAHQASFWFLSGYTAKVAGTELGVKEPQATFSACFGLPFMPLRPTVYAKMLREKIEKHNVHVWLLNTGWTGGAYGEGKRFSIQMTRKLLSSALNGHLTQVEYTTDSIFNLSFPKSCEGVESELLDPRNTWSDKAAYDKQAKSLAAACVKAFKPYESLVDPAVLASGPKAE</sequence>
<accession>A9UUG8</accession>
<dbReference type="SUPFAM" id="SSF68923">
    <property type="entry name" value="PEP carboxykinase N-terminal domain"/>
    <property type="match status" value="1"/>
</dbReference>
<evidence type="ECO:0000256" key="8">
    <source>
        <dbReference type="ARBA" id="ARBA00023239"/>
    </source>
</evidence>
<keyword evidence="11" id="KW-1185">Reference proteome</keyword>
<evidence type="ECO:0000256" key="6">
    <source>
        <dbReference type="ARBA" id="ARBA00022793"/>
    </source>
</evidence>
<evidence type="ECO:0000313" key="10">
    <source>
        <dbReference type="EMBL" id="EDQ90899.1"/>
    </source>
</evidence>
<dbReference type="GO" id="GO:0006094">
    <property type="term" value="P:gluconeogenesis"/>
    <property type="evidence" value="ECO:0000318"/>
    <property type="project" value="GO_Central"/>
</dbReference>
<keyword evidence="6" id="KW-0210">Decarboxylase</keyword>
<keyword evidence="5" id="KW-0547">Nucleotide-binding</keyword>
<keyword evidence="7" id="KW-0067">ATP-binding</keyword>
<dbReference type="SUPFAM" id="SSF53795">
    <property type="entry name" value="PEP carboxykinase-like"/>
    <property type="match status" value="1"/>
</dbReference>
<dbReference type="STRING" id="81824.A9UUG8"/>
<evidence type="ECO:0000256" key="7">
    <source>
        <dbReference type="ARBA" id="ARBA00022840"/>
    </source>
</evidence>
<dbReference type="EMBL" id="CH991546">
    <property type="protein sequence ID" value="EDQ90899.1"/>
    <property type="molecule type" value="Genomic_DNA"/>
</dbReference>
<dbReference type="AlphaFoldDB" id="A9UUG8"/>
<dbReference type="HAMAP" id="MF_00453">
    <property type="entry name" value="PEPCK_ATP"/>
    <property type="match status" value="1"/>
</dbReference>
<evidence type="ECO:0000256" key="4">
    <source>
        <dbReference type="ARBA" id="ARBA00022432"/>
    </source>
</evidence>
<comment type="similarity">
    <text evidence="2">Belongs to the phosphoenolpyruvate carboxykinase (ATP) family.</text>
</comment>
<dbReference type="EC" id="4.1.1.49" evidence="3"/>
<dbReference type="Pfam" id="PF01293">
    <property type="entry name" value="PEPCK_ATP"/>
    <property type="match status" value="1"/>
</dbReference>
<dbReference type="InterPro" id="IPR008210">
    <property type="entry name" value="PEP_carboxykinase_N"/>
</dbReference>
<dbReference type="GeneID" id="5889541"/>
<dbReference type="Gene3D" id="2.170.8.10">
    <property type="entry name" value="Phosphoenolpyruvate Carboxykinase, domain 2"/>
    <property type="match status" value="1"/>
</dbReference>